<feature type="domain" description="DUF7758" evidence="2">
    <location>
        <begin position="91"/>
        <end position="216"/>
    </location>
</feature>
<dbReference type="PANTHER" id="PTHR38624">
    <property type="entry name" value="PROTEIN CBG08397-RELATED"/>
    <property type="match status" value="1"/>
</dbReference>
<reference evidence="3 4" key="1">
    <citation type="submission" date="2020-04" db="EMBL/GenBank/DDBJ databases">
        <authorList>
            <person name="Laetsch R D."/>
            <person name="Stevens L."/>
            <person name="Kumar S."/>
            <person name="Blaxter L. M."/>
        </authorList>
    </citation>
    <scope>NUCLEOTIDE SEQUENCE [LARGE SCALE GENOMIC DNA]</scope>
</reference>
<dbReference type="OrthoDB" id="5840149at2759"/>
<name>A0A8S1F9S0_9PELO</name>
<sequence length="386" mass="45479">MPMRSKIIDSEIDVKMHTVKPGFFRRQWRKVKTDLTASFLAQYRRCVIRMKKCLRDNNTPVETQRRKSQAKLHPLPDRPLRRVASKLNRKPTNEIQRLRKKGDDWNANDLFRFQYSDPEAGTPEERKQLCYEWLDRLHDISKKYCYLAWYEAAIYACYYRLAPILVETQEKQRIWHDVKLEYAEIFMMGRRIWRRAIHPSRLRVFYDLAMLCVRFGDMENDDTVAMFKDLMSDSTNFDFKILNEVEFVKSLDKVIRLENYVIDQFYKRRRSSGSIRSSFRSRRSTDCSPSRRSEHDDPPPPQHSIVRTPSDRLVVEDDRLSVSSLTESLNQVSVSLPATTLVEIKPTTAAVTTTTTSLKIPTIVVHDTSRPPSPRLVRFDDDEKSC</sequence>
<organism evidence="3 4">
    <name type="scientific">Caenorhabditis bovis</name>
    <dbReference type="NCBI Taxonomy" id="2654633"/>
    <lineage>
        <taxon>Eukaryota</taxon>
        <taxon>Metazoa</taxon>
        <taxon>Ecdysozoa</taxon>
        <taxon>Nematoda</taxon>
        <taxon>Chromadorea</taxon>
        <taxon>Rhabditida</taxon>
        <taxon>Rhabditina</taxon>
        <taxon>Rhabditomorpha</taxon>
        <taxon>Rhabditoidea</taxon>
        <taxon>Rhabditidae</taxon>
        <taxon>Peloderinae</taxon>
        <taxon>Caenorhabditis</taxon>
    </lineage>
</organism>
<dbReference type="EMBL" id="CADEPM010000008">
    <property type="protein sequence ID" value="CAB3409403.1"/>
    <property type="molecule type" value="Genomic_DNA"/>
</dbReference>
<accession>A0A8S1F9S0</accession>
<evidence type="ECO:0000313" key="4">
    <source>
        <dbReference type="Proteomes" id="UP000494206"/>
    </source>
</evidence>
<keyword evidence="4" id="KW-1185">Reference proteome</keyword>
<protein>
    <recommendedName>
        <fullName evidence="2">DUF7758 domain-containing protein</fullName>
    </recommendedName>
</protein>
<feature type="region of interest" description="Disordered" evidence="1">
    <location>
        <begin position="276"/>
        <end position="306"/>
    </location>
</feature>
<evidence type="ECO:0000313" key="3">
    <source>
        <dbReference type="EMBL" id="CAB3409403.1"/>
    </source>
</evidence>
<dbReference type="AlphaFoldDB" id="A0A8S1F9S0"/>
<evidence type="ECO:0000256" key="1">
    <source>
        <dbReference type="SAM" id="MobiDB-lite"/>
    </source>
</evidence>
<gene>
    <name evidence="3" type="ORF">CBOVIS_LOCUS11058</name>
</gene>
<feature type="compositionally biased region" description="Basic and acidic residues" evidence="1">
    <location>
        <begin position="283"/>
        <end position="298"/>
    </location>
</feature>
<dbReference type="Proteomes" id="UP000494206">
    <property type="component" value="Unassembled WGS sequence"/>
</dbReference>
<dbReference type="PANTHER" id="PTHR38624:SF2">
    <property type="entry name" value="BUB1 N-TERMINAL DOMAIN-CONTAINING PROTEIN"/>
    <property type="match status" value="1"/>
</dbReference>
<proteinExistence type="predicted"/>
<dbReference type="Pfam" id="PF24944">
    <property type="entry name" value="DUF7758"/>
    <property type="match status" value="1"/>
</dbReference>
<dbReference type="InterPro" id="IPR056660">
    <property type="entry name" value="DUF7758"/>
</dbReference>
<evidence type="ECO:0000259" key="2">
    <source>
        <dbReference type="Pfam" id="PF24944"/>
    </source>
</evidence>
<comment type="caution">
    <text evidence="3">The sequence shown here is derived from an EMBL/GenBank/DDBJ whole genome shotgun (WGS) entry which is preliminary data.</text>
</comment>